<dbReference type="EMBL" id="CAKLBY020000393">
    <property type="protein sequence ID" value="CAK7948167.1"/>
    <property type="molecule type" value="Genomic_DNA"/>
</dbReference>
<name>A0AAV1VPK7_9STRA</name>
<protein>
    <submittedName>
        <fullName evidence="1">Uncharacterized protein</fullName>
    </submittedName>
</protein>
<gene>
    <name evidence="1" type="ORF">PM001_LOCUS33317</name>
</gene>
<reference evidence="1" key="1">
    <citation type="submission" date="2024-01" db="EMBL/GenBank/DDBJ databases">
        <authorList>
            <person name="Webb A."/>
        </authorList>
    </citation>
    <scope>NUCLEOTIDE SEQUENCE</scope>
    <source>
        <strain evidence="1">Pm1</strain>
    </source>
</reference>
<accession>A0AAV1VPK7</accession>
<dbReference type="AlphaFoldDB" id="A0AAV1VPK7"/>
<proteinExistence type="predicted"/>
<organism evidence="1 2">
    <name type="scientific">Peronospora matthiolae</name>
    <dbReference type="NCBI Taxonomy" id="2874970"/>
    <lineage>
        <taxon>Eukaryota</taxon>
        <taxon>Sar</taxon>
        <taxon>Stramenopiles</taxon>
        <taxon>Oomycota</taxon>
        <taxon>Peronosporomycetes</taxon>
        <taxon>Peronosporales</taxon>
        <taxon>Peronosporaceae</taxon>
        <taxon>Peronospora</taxon>
    </lineage>
</organism>
<dbReference type="Proteomes" id="UP001162060">
    <property type="component" value="Unassembled WGS sequence"/>
</dbReference>
<comment type="caution">
    <text evidence="1">The sequence shown here is derived from an EMBL/GenBank/DDBJ whole genome shotgun (WGS) entry which is preliminary data.</text>
</comment>
<sequence>MQRILDDVDWLVYAKMENTMPLTVANMGARKSWAKHMLLHEDAGSVWDSIFFGTTKNES</sequence>
<evidence type="ECO:0000313" key="1">
    <source>
        <dbReference type="EMBL" id="CAK7948167.1"/>
    </source>
</evidence>
<evidence type="ECO:0000313" key="2">
    <source>
        <dbReference type="Proteomes" id="UP001162060"/>
    </source>
</evidence>